<dbReference type="Pfam" id="PF00583">
    <property type="entry name" value="Acetyltransf_1"/>
    <property type="match status" value="1"/>
</dbReference>
<keyword evidence="1" id="KW-0808">Transferase</keyword>
<comment type="caution">
    <text evidence="4">The sequence shown here is derived from an EMBL/GenBank/DDBJ whole genome shotgun (WGS) entry which is preliminary data.</text>
</comment>
<dbReference type="RefSeq" id="WP_199466327.1">
    <property type="nucleotide sequence ID" value="NZ_JAEMNX010000001.1"/>
</dbReference>
<proteinExistence type="predicted"/>
<dbReference type="InterPro" id="IPR016181">
    <property type="entry name" value="Acyl_CoA_acyltransferase"/>
</dbReference>
<accession>A0A934JS09</accession>
<evidence type="ECO:0000259" key="3">
    <source>
        <dbReference type="PROSITE" id="PS51186"/>
    </source>
</evidence>
<evidence type="ECO:0000313" key="5">
    <source>
        <dbReference type="Proteomes" id="UP000628710"/>
    </source>
</evidence>
<evidence type="ECO:0000256" key="2">
    <source>
        <dbReference type="ARBA" id="ARBA00023315"/>
    </source>
</evidence>
<dbReference type="PANTHER" id="PTHR43072">
    <property type="entry name" value="N-ACETYLTRANSFERASE"/>
    <property type="match status" value="1"/>
</dbReference>
<keyword evidence="5" id="KW-1185">Reference proteome</keyword>
<dbReference type="Gene3D" id="3.40.630.30">
    <property type="match status" value="1"/>
</dbReference>
<dbReference type="GO" id="GO:0016747">
    <property type="term" value="F:acyltransferase activity, transferring groups other than amino-acyl groups"/>
    <property type="evidence" value="ECO:0007669"/>
    <property type="project" value="InterPro"/>
</dbReference>
<dbReference type="SUPFAM" id="SSF55729">
    <property type="entry name" value="Acyl-CoA N-acyltransferases (Nat)"/>
    <property type="match status" value="1"/>
</dbReference>
<dbReference type="PROSITE" id="PS51186">
    <property type="entry name" value="GNAT"/>
    <property type="match status" value="1"/>
</dbReference>
<organism evidence="4 5">
    <name type="scientific">Marinomonas transparens</name>
    <dbReference type="NCBI Taxonomy" id="2795388"/>
    <lineage>
        <taxon>Bacteria</taxon>
        <taxon>Pseudomonadati</taxon>
        <taxon>Pseudomonadota</taxon>
        <taxon>Gammaproteobacteria</taxon>
        <taxon>Oceanospirillales</taxon>
        <taxon>Oceanospirillaceae</taxon>
        <taxon>Marinomonas</taxon>
    </lineage>
</organism>
<evidence type="ECO:0000256" key="1">
    <source>
        <dbReference type="ARBA" id="ARBA00022679"/>
    </source>
</evidence>
<gene>
    <name evidence="4" type="ORF">I8J31_01025</name>
</gene>
<dbReference type="PANTHER" id="PTHR43072:SF23">
    <property type="entry name" value="UPF0039 PROTEIN C11D3.02C"/>
    <property type="match status" value="1"/>
</dbReference>
<evidence type="ECO:0000313" key="4">
    <source>
        <dbReference type="EMBL" id="MBJ7536254.1"/>
    </source>
</evidence>
<dbReference type="EMBL" id="JAEMNX010000001">
    <property type="protein sequence ID" value="MBJ7536254.1"/>
    <property type="molecule type" value="Genomic_DNA"/>
</dbReference>
<dbReference type="AlphaFoldDB" id="A0A934JS09"/>
<dbReference type="Proteomes" id="UP000628710">
    <property type="component" value="Unassembled WGS sequence"/>
</dbReference>
<keyword evidence="2" id="KW-0012">Acyltransferase</keyword>
<sequence length="148" mass="16615">MEIRKIKSSDAANWSALRIEFLPEIKDISQAEVKAFFAGNNPNTQEVFVATSATKQFIGFIELNIRSNVPGSAQQETPYIEAWFVSPKYQGQGIGKRLIQAAEHWAIEQGFQELASDAQISNEKSICLHKKQGFKEIERIACLLKSLN</sequence>
<dbReference type="InterPro" id="IPR000182">
    <property type="entry name" value="GNAT_dom"/>
</dbReference>
<dbReference type="CDD" id="cd04301">
    <property type="entry name" value="NAT_SF"/>
    <property type="match status" value="1"/>
</dbReference>
<protein>
    <submittedName>
        <fullName evidence="4">GNAT family N-acetyltransferase</fullName>
    </submittedName>
</protein>
<name>A0A934JS09_9GAMM</name>
<reference evidence="4" key="1">
    <citation type="submission" date="2020-12" db="EMBL/GenBank/DDBJ databases">
        <title>Marinomonas arctica sp. nov., a psychrotolerant bacterium isolated from the Arctic.</title>
        <authorList>
            <person name="Zhang Y."/>
        </authorList>
    </citation>
    <scope>NUCLEOTIDE SEQUENCE</scope>
    <source>
        <strain evidence="4">C1424</strain>
    </source>
</reference>
<feature type="domain" description="N-acetyltransferase" evidence="3">
    <location>
        <begin position="1"/>
        <end position="148"/>
    </location>
</feature>